<organism evidence="2 3">
    <name type="scientific">Devosia equisanguinis</name>
    <dbReference type="NCBI Taxonomy" id="2490941"/>
    <lineage>
        <taxon>Bacteria</taxon>
        <taxon>Pseudomonadati</taxon>
        <taxon>Pseudomonadota</taxon>
        <taxon>Alphaproteobacteria</taxon>
        <taxon>Hyphomicrobiales</taxon>
        <taxon>Devosiaceae</taxon>
        <taxon>Devosia</taxon>
    </lineage>
</organism>
<dbReference type="OrthoDB" id="9811366at2"/>
<dbReference type="InterPro" id="IPR036249">
    <property type="entry name" value="Thioredoxin-like_sf"/>
</dbReference>
<sequence length="100" mass="11335">MSPSAGRPLISITYCTQCNWMLRAAWMAQELLSTFSLELGSVTLVPGTGGIFEIRLDDELIWERKRDGGFPDSRVLKQMVRDRIDPDRDLGHVDRVALEN</sequence>
<reference evidence="2 3" key="1">
    <citation type="submission" date="2018-12" db="EMBL/GenBank/DDBJ databases">
        <authorList>
            <person name="Criscuolo A."/>
        </authorList>
    </citation>
    <scope>NUCLEOTIDE SEQUENCE [LARGE SCALE GENOMIC DNA]</scope>
    <source>
        <strain evidence="2">ACIP1116281</strain>
    </source>
</reference>
<name>A0A3S4CPV7_9HYPH</name>
<gene>
    <name evidence="2" type="ORF">DEVEQU_00296</name>
</gene>
<dbReference type="PANTHER" id="PTHR36417:SF2">
    <property type="entry name" value="SELENOPROTEIN DOMAIN PROTEIN (AFU_ORTHOLOGUE AFUA_1G05220)"/>
    <property type="match status" value="1"/>
</dbReference>
<proteinExistence type="predicted"/>
<accession>A0A3S4CPV7</accession>
<keyword evidence="3" id="KW-1185">Reference proteome</keyword>
<dbReference type="NCBIfam" id="TIGR02174">
    <property type="entry name" value="CXXU_selWTH"/>
    <property type="match status" value="1"/>
</dbReference>
<protein>
    <submittedName>
        <fullName evidence="2">Rdx family protein</fullName>
    </submittedName>
</protein>
<dbReference type="EMBL" id="UZWD01000004">
    <property type="protein sequence ID" value="VDS03176.1"/>
    <property type="molecule type" value="Genomic_DNA"/>
</dbReference>
<dbReference type="Gene3D" id="3.40.30.10">
    <property type="entry name" value="Glutaredoxin"/>
    <property type="match status" value="1"/>
</dbReference>
<dbReference type="AlphaFoldDB" id="A0A3S4CPV7"/>
<keyword evidence="1" id="KW-0676">Redox-active center</keyword>
<evidence type="ECO:0000313" key="2">
    <source>
        <dbReference type="EMBL" id="VDS03176.1"/>
    </source>
</evidence>
<dbReference type="Pfam" id="PF10262">
    <property type="entry name" value="Rdx"/>
    <property type="match status" value="1"/>
</dbReference>
<evidence type="ECO:0000256" key="1">
    <source>
        <dbReference type="ARBA" id="ARBA00023284"/>
    </source>
</evidence>
<dbReference type="PANTHER" id="PTHR36417">
    <property type="entry name" value="SELENOPROTEIN DOMAIN PROTEIN (AFU_ORTHOLOGUE AFUA_1G05220)"/>
    <property type="match status" value="1"/>
</dbReference>
<dbReference type="Proteomes" id="UP000268844">
    <property type="component" value="Unassembled WGS sequence"/>
</dbReference>
<dbReference type="InterPro" id="IPR011893">
    <property type="entry name" value="Selenoprotein_Rdx-typ"/>
</dbReference>
<dbReference type="RefSeq" id="WP_126148775.1">
    <property type="nucleotide sequence ID" value="NZ_JBHTMH010000001.1"/>
</dbReference>
<evidence type="ECO:0000313" key="3">
    <source>
        <dbReference type="Proteomes" id="UP000268844"/>
    </source>
</evidence>
<dbReference type="SUPFAM" id="SSF52833">
    <property type="entry name" value="Thioredoxin-like"/>
    <property type="match status" value="1"/>
</dbReference>